<proteinExistence type="inferred from homology"/>
<feature type="domain" description="NADP-dependent oxidoreductase" evidence="17">
    <location>
        <begin position="18"/>
        <end position="323"/>
    </location>
</feature>
<comment type="catalytic activity">
    <reaction evidence="16">
        <text>S-hexadecanoyl-L-cysteinyl-[protein] + H2O = L-cysteinyl-[protein] + hexadecanoate + H(+)</text>
        <dbReference type="Rhea" id="RHEA:19233"/>
        <dbReference type="Rhea" id="RHEA-COMP:10131"/>
        <dbReference type="Rhea" id="RHEA-COMP:11032"/>
        <dbReference type="ChEBI" id="CHEBI:7896"/>
        <dbReference type="ChEBI" id="CHEBI:15377"/>
        <dbReference type="ChEBI" id="CHEBI:15378"/>
        <dbReference type="ChEBI" id="CHEBI:29950"/>
        <dbReference type="ChEBI" id="CHEBI:74151"/>
        <dbReference type="EC" id="3.1.2.22"/>
    </reaction>
</comment>
<dbReference type="GO" id="GO:0034220">
    <property type="term" value="P:monoatomic ion transmembrane transport"/>
    <property type="evidence" value="ECO:0007669"/>
    <property type="project" value="UniProtKB-KW"/>
</dbReference>
<keyword evidence="6" id="KW-0719">Serine esterase</keyword>
<dbReference type="Gene3D" id="3.40.50.1820">
    <property type="entry name" value="alpha/beta hydrolase"/>
    <property type="match status" value="2"/>
</dbReference>
<keyword evidence="11" id="KW-0560">Oxidoreductase</keyword>
<keyword evidence="12" id="KW-0443">Lipid metabolism</keyword>
<evidence type="ECO:0000256" key="13">
    <source>
        <dbReference type="ARBA" id="ARBA00023242"/>
    </source>
</evidence>
<keyword evidence="7" id="KW-0963">Cytoplasm</keyword>
<comment type="caution">
    <text evidence="19">The sequence shown here is derived from an EMBL/GenBank/DDBJ whole genome shotgun (WGS) entry which is preliminary data.</text>
</comment>
<dbReference type="GO" id="GO:0008474">
    <property type="term" value="F:palmitoyl-(protein) hydrolase activity"/>
    <property type="evidence" value="ECO:0007669"/>
    <property type="project" value="UniProtKB-EC"/>
</dbReference>
<dbReference type="Proteomes" id="UP001259832">
    <property type="component" value="Unassembled WGS sequence"/>
</dbReference>
<keyword evidence="19" id="KW-0813">Transport</keyword>
<name>A0AAD9LG89_9STRA</name>
<evidence type="ECO:0000259" key="17">
    <source>
        <dbReference type="Pfam" id="PF00248"/>
    </source>
</evidence>
<feature type="domain" description="Phospholipase/carboxylesterase/thioesterase" evidence="18">
    <location>
        <begin position="4292"/>
        <end position="4499"/>
    </location>
</feature>
<dbReference type="InterPro" id="IPR023210">
    <property type="entry name" value="NADP_OxRdtase_dom"/>
</dbReference>
<keyword evidence="13" id="KW-0539">Nucleus</keyword>
<evidence type="ECO:0000256" key="7">
    <source>
        <dbReference type="ARBA" id="ARBA00022490"/>
    </source>
</evidence>
<evidence type="ECO:0000259" key="18">
    <source>
        <dbReference type="Pfam" id="PF02230"/>
    </source>
</evidence>
<feature type="domain" description="NADP-dependent oxidoreductase" evidence="17">
    <location>
        <begin position="3434"/>
        <end position="3742"/>
    </location>
</feature>
<evidence type="ECO:0000256" key="15">
    <source>
        <dbReference type="ARBA" id="ARBA00031195"/>
    </source>
</evidence>
<feature type="domain" description="NADP-dependent oxidoreductase" evidence="17">
    <location>
        <begin position="2752"/>
        <end position="3059"/>
    </location>
</feature>
<evidence type="ECO:0000313" key="20">
    <source>
        <dbReference type="Proteomes" id="UP001259832"/>
    </source>
</evidence>
<feature type="domain" description="NADP-dependent oxidoreductase" evidence="17">
    <location>
        <begin position="2047"/>
        <end position="2358"/>
    </location>
</feature>
<gene>
    <name evidence="19" type="ORF">P3T76_011367</name>
</gene>
<feature type="domain" description="NADP-dependent oxidoreductase" evidence="17">
    <location>
        <begin position="3830"/>
        <end position="4049"/>
    </location>
</feature>
<feature type="domain" description="Phospholipase/carboxylesterase/thioesterase" evidence="18">
    <location>
        <begin position="4079"/>
        <end position="4288"/>
    </location>
</feature>
<dbReference type="Gene3D" id="3.20.20.100">
    <property type="entry name" value="NADP-dependent oxidoreductase domain"/>
    <property type="match status" value="12"/>
</dbReference>
<accession>A0AAD9LG89</accession>
<sequence>MGMTYRFLGDSGLLVSELGLGTFMSDESKYEGDFWYNLMTLAYKYGVNFFDWAEAYGEGKAEVMLGKAIEKGIMEGVWSREDLVVSTKIFQGTKSGPNSTGVNRKHVIEGTRASLKRLELDYVNVIFCHRSDPHTPIEETVRAMNFVIEQGWAFYWGTSSWSSADIIEACEIADRLGLIRPVAEQPQYNILERSQVDFDLVHLYKKYKLGLTTWSPLSMGILTGKYSAGKPEGSRYSATAFQSGWRAADFDEKVRIADKLKPIAEELRCSLAQLSIAWVLSNKNVSTVLVGGSRPEQLEETLKAIDVEREITPETMEKIDAVVNFVPKLPELDMTHRFLGDSGLLVSKLALGSWMSYDEKYTVDAWYEMVKIAYQYGVNFYDTAEIYGNGQAEELLGGAIKKGIADKLWSREDLVISTKVFNGYKGFTESGPNDQGNSRKHIIEGVKNSLKRLDLEYVDVIFSHRPEPYTPIEETVRAMNFVINQGWAFYWGTSEWLASDIREACEIADRLGMIRPIVEQAQYNIFVRSKVEYEYLDLYKKYKLGLTTWSPLAFGTLTGKYSDGKPEGSRYTSPMFAEGSPLAKGFAERVEMADKLKPIAKELGCSLAQMSMAWAVANENASTVLIGASRPSQLEENLKALEFVDKITPEVKAKIDEVVKFVPTVSEMDQFALLRGRHFTSSSTKMTYRFLGNSGLLVSKFSLGSWMWASDDYTVDAWYKMMVTAYQGGVNFFDTAENYGETLAERNMGGAIKKGIEEGIWTREDMVVTTKLFAGTIAWDQSSPNAQGLCRKHIVEGLKGSLQRMQLDYVDVVFCHRPDALTPIEETVRAMNFVIEKGWAFYWGTSEWLASDIQEACEIADRLGLIRPIVEQPQYNILERNKVEYEFLDLYKKYKLGLTVWSPLCSGALTGKYSSAPEGARLTSDLKAGPPLRMDMFTSKIEIAEKIKPIAKEVGCSLAQLALAWCVSNENVSTVLLGASRPSQLEENLKALEFVDKITPEVKAKIDDITMTAPVKMTYRFLGDSGLLVSKLALGSWMYPDPSHTVDSWYEMMKTAFAQGVNFFDSAENYALGHADILMGGAIKKGISEGVWSREDLWHQGLNRKHLVEGTQASLSRMGLDYVDVIFCHHPEPCTPIEETVRAMNYIIKQGWAFYWGTSNWSASSIHEACEIADRLSLIRPIVEQSQYNIFSRDRVEYAFSALYKRYNLGVTAWSPLAFGILSGKYTAKVPEGSRFSMEPIQKSMFGGEVFTQNVQKAEKLKAVAEKLGCSLPQLALAWCITNEHVATVLVGASKVSQLEENLKAIAFVEKITPEVKAEIDAIVQYVPTPWADPVENVPPMAPNATPTKMTHRFLGDSGLLVSKLALGSWMSYDEKYTVDAWYEMVKIAYQYGVNFYDTAEIYGNGQAEELLGGAIKKGIADKLWSREDLVISTKVFNGYKGFTESGPNDQGNSRKHIIEGVKNSLKRLDLEYVDVIFSHRPEPYTPIEETVRAMNFVINQGWAFYWGTSEWLASDIREACEIADRLGMIRPIVEQAQYNIFVRSKVEYEYLDLYKKYKLGLTTWSPLAFGTLTGKYSDGKPEGSRYTSPMFAEGSPLAKGFAERVEMADKLKPIAKELGCSLAQMSMAWAVANENASTVLIGASRPSQLEENLKALEFVDKITPEVKAKIDEVVKFVPTVSEMDQFALLRGRHFTSSSTKMTYRFLGNSGLLVSKFSLGSWMWASDDYTVDAWYKMMVTAYQGGVNFFDTAENYGETLAERNMGGAIKKGIEEGIWTREDMVVTTKLFAGTIAWDQSSPNAQGLCRKHIVEGLKGSLQRMQLDYVDVVFCHRPDALTPIEETVRAMNFVIEKGWAFYWGTSEWLASDIQEACEIADRLGLIRPIVEQPQYNILERNKVEYEFLDLYKKYKLGLTVWSPLCSGALTGKYSSAPEGARLTSDLKAGPPLRMDMFTSKIEIAEKIKPIAKEVGCSLAQLALAWCVSNENVSTVLLGASRPSQLEENLKALDSPHTRRSKTTLPISEDTMTAPVKMTYRFLGDSGLLVSKLALGSWMYPDPSHTVDSWYEMMKTAFAQGVNFFDSAENYALGHADILMGSAIKKGISEGVWSREDLVVTAKIFSGIKGFTNGTPNSQGLNRKHLVEGTQASLSRMGLDYVDVIFCHHPEPCTPIEETVRAMNYIIKQGWAFYWGTSNWSASSIHEACEIADRLSLIRPIVEQSQYNIFSRDRVEYAFSALYKRYNLGVTAWSPLAFGILSGKYTAKVPEGSRFSMEPIQKSMFGGEVFTQNVQKAEKLKAVAEKLGCSLPQLALAWCITNEHVATVLVGASKVSQLEENLKAIAFVEKITPEVKAEIDAIVQYVPTPWADPVENVPPMAPNATPTKMTHRFLGDSGLLVSKLALGSWMSYDEKYTVDAWYEMVKIAYQYGVNFYDTAEIYGNGQAEELLGGAIKKGIADKLWSREDLVISTKVFNGYKGFTESGPNDQGNSRKHIIEGVKNSLKRLDLEYVDVIFSHRPEPYTPIEETVRAMNFVINQGWAFYWGTSEWLASDIREACEIADRLGMIRPIVEQAQYNIFVRSKVEYEYLDLYKKYKLGLTTWSPLAFGTLTGKYSDGKPEGSRYTSPMFAEGSPLAKGFAERVEMADKLKPIAKELGCSLAQMSMAWAVANENASTVLIGASRPSQLEENLKALEFVDKITPEVKAKIDEVVKFVPTVSEMDQFALLRGRHFTSSSTKMTYRFLGNSGLLVSKFSLGSWMWASDDYTVDAWYKMMVTAYQGGVNFFDTAENYGETLAERNMGGAIKKGIEEGIWTREDMVVTTKLFAGTIAWDQSSPNAQGLCRKHIVEGLKGSLQRMQLDYVDVVFCHRPDALTPIEETVRAMNFVIEKGWAFYWGTSEWLASDIQEACEIADRLGLIRPIVEQPQYNILERNKVEYEFLDLYKKYKLGLTVWSPLCSGALTGKYSSAPEGARLTSDLKAGPPLRMDMFTSKIEIAEKIKPIAKEVGCSLAQLALAWCVSNENVSTVLLGASRPSQLEENLKALEFVDKITPEVKAKIDDITMTAPVKMTYRFLGDSGLLVSKLALGSWMYPDPSHTVDSWYEMMKTAFAQGVNFFDSAENYALGHADILMGSAIKKGISEGVWSREDLVVTAKIFSGIKGFTNGTPNSQGLNRKHLVEGTQASLSRMGLDYVDVIFCHHPEPCTPIEETVRAMNYIIKQGWAFYWGTSNWSASSIHEACEIADRLSLIRPIVEQSQYNIFSRDRVEYAFSALYKRYNLGVTAWSPLAFGILSGKYTAKVPEGSRFSMEPIQKSMFGGEVFTQNVQKAEKLKAVAEKLGCSLPQLALAWCITNEHVATVLVGASKVSQLEENLKAIAFVEKITPEVKAEIDAIVQYVPTPWADPVENVLSAMSSAAVSKMTYRFLGNSGLLVSKFALGSWMFQDEKNTVDAWYQMMQTAFKNGVNLFDSAENYAMGRADELMGGAIKKGIDEGVWSREDLVVTAKIFSGTKGFNMGAPNSQGLNRKHLIEGTKNSLGKMGLEYVDVLFCHHPDAFTPIEETVRAMNYIIDKGWAFYWGTSNWSSSEISEACAIADRLGLIRPIVEQSQYSMFERNRIEFELVDLFKKYKLGVTAWSPLAFGTLAGKYSSGCPQGSRMFTEEMRNALWGTDFEQRVEKADKLKPIAAELGCSLAQLALAWCVTNENVSTVIVGASRQSQLEENLQALSFVEKITPEVKDKIDAIVNFVPGHPVPDHLREIRKRHFFKMTHRFLGNSGLLVSKFALGSWMGYNDKFTVDAWYEMVKTAFEHGVNFYDTAEVYGNGQAEELLGGAGNSRKHLIDGLKASLKRLDLEYVDVVFSHRPESYTIIEETVRAMNFIIEQGWAFYWGTSQWLASDIREACEIADRLGMIRPIVEQSQYNIFERNKVEFDLEDLYKKYKLGLTTWSPLDNGMLTGKYSSGVPNDSRFNMDELKAFGFPDHFQLRVKMTEQLKPIAKELGCSLAQLALAWAVSNENVCQLFCRPSQLEENLKALMFVDKITPEVKAQINAIALFVPAKVELDGMSYVRRAHFRVTTDADNNIVLSPEKPTAAVVFLHGLGDTGHGWTDAMAMLAKGLPHVKFVLPTAASKPVTLNMGMRMPAWYDIKSLDRVTGDNADGIDASRDRVMSIIEKEVAAGIPLSRIVLGGFSQGAAVSLFSGYQTKTVLAGVLAMSGYLPRYQTFQLTPETADVPLLICHGEQDPVARFEYATMSKEKLETSGVKNIEFHTYPDMEHSACMEELDDVTKWLKRQNTVVYNSENPSAVVFFLHGLGDSAHGWAQQFRSVAKEMPHVKFVLPTAAPRPVTIANGREIPAWYDIEAFVGGAGYAAGIEDTRDALESMIAQEVEAGIPRSRIVVGGFSQGGAVSYFTGFQTKQPLGGIMVLSSFIPREKEFQFAPETTEVPLLICHGDADSRARYEWALKSKQRLADAGVKDITFHTYPNMDHTSSPQEIKDVRAWMNRQDQHQL</sequence>
<evidence type="ECO:0000313" key="19">
    <source>
        <dbReference type="EMBL" id="KAK1934164.1"/>
    </source>
</evidence>
<feature type="domain" description="NADP-dependent oxidoreductase" evidence="17">
    <location>
        <begin position="702"/>
        <end position="1009"/>
    </location>
</feature>
<comment type="subcellular location">
    <subcellularLocation>
        <location evidence="2">Cytoplasm</location>
    </subcellularLocation>
    <subcellularLocation>
        <location evidence="1">Nucleus</location>
    </subcellularLocation>
</comment>
<comment type="similarity">
    <text evidence="4">Belongs to the shaker potassium channel beta subunit family.</text>
</comment>
<dbReference type="InterPro" id="IPR003140">
    <property type="entry name" value="PLipase/COase/thioEstase"/>
</dbReference>
<evidence type="ECO:0000256" key="14">
    <source>
        <dbReference type="ARBA" id="ARBA00029392"/>
    </source>
</evidence>
<dbReference type="GO" id="GO:0016491">
    <property type="term" value="F:oxidoreductase activity"/>
    <property type="evidence" value="ECO:0007669"/>
    <property type="project" value="UniProtKB-KW"/>
</dbReference>
<feature type="domain" description="NADP-dependent oxidoreductase" evidence="17">
    <location>
        <begin position="1031"/>
        <end position="1324"/>
    </location>
</feature>
<dbReference type="PRINTS" id="PR01577">
    <property type="entry name" value="KCNABCHANNEL"/>
</dbReference>
<dbReference type="EC" id="3.1.2.22" evidence="5"/>
<protein>
    <recommendedName>
        <fullName evidence="5">palmitoyl-protein hydrolase</fullName>
        <ecNumber evidence="5">3.1.2.22</ecNumber>
    </recommendedName>
    <alternativeName>
        <fullName evidence="15">Palmitoyl-protein hydrolase</fullName>
    </alternativeName>
</protein>
<evidence type="ECO:0000256" key="8">
    <source>
        <dbReference type="ARBA" id="ARBA00022801"/>
    </source>
</evidence>
<evidence type="ECO:0000256" key="6">
    <source>
        <dbReference type="ARBA" id="ARBA00022487"/>
    </source>
</evidence>
<dbReference type="PANTHER" id="PTHR43150:SF2">
    <property type="entry name" value="HYPERKINETIC, ISOFORM M"/>
    <property type="match status" value="1"/>
</dbReference>
<keyword evidence="10" id="KW-0521">NADP</keyword>
<evidence type="ECO:0000256" key="11">
    <source>
        <dbReference type="ARBA" id="ARBA00023002"/>
    </source>
</evidence>
<feature type="domain" description="NADP-dependent oxidoreductase" evidence="17">
    <location>
        <begin position="348"/>
        <end position="659"/>
    </location>
</feature>
<organism evidence="19 20">
    <name type="scientific">Phytophthora citrophthora</name>
    <dbReference type="NCBI Taxonomy" id="4793"/>
    <lineage>
        <taxon>Eukaryota</taxon>
        <taxon>Sar</taxon>
        <taxon>Stramenopiles</taxon>
        <taxon>Oomycota</taxon>
        <taxon>Peronosporomycetes</taxon>
        <taxon>Peronosporales</taxon>
        <taxon>Peronosporaceae</taxon>
        <taxon>Phytophthora</taxon>
    </lineage>
</organism>
<dbReference type="GO" id="GO:0052689">
    <property type="term" value="F:carboxylic ester hydrolase activity"/>
    <property type="evidence" value="ECO:0007669"/>
    <property type="project" value="UniProtKB-KW"/>
</dbReference>
<dbReference type="SUPFAM" id="SSF53474">
    <property type="entry name" value="alpha/beta-Hydrolases"/>
    <property type="match status" value="2"/>
</dbReference>
<feature type="domain" description="NADP-dependent oxidoreductase" evidence="17">
    <location>
        <begin position="1718"/>
        <end position="2010"/>
    </location>
</feature>
<keyword evidence="8" id="KW-0378">Hydrolase</keyword>
<dbReference type="InterPro" id="IPR029058">
    <property type="entry name" value="AB_hydrolase_fold"/>
</dbReference>
<feature type="domain" description="NADP-dependent oxidoreductase" evidence="17">
    <location>
        <begin position="1364"/>
        <end position="1675"/>
    </location>
</feature>
<keyword evidence="19" id="KW-0406">Ion transport</keyword>
<feature type="domain" description="NADP-dependent oxidoreductase" evidence="17">
    <location>
        <begin position="2398"/>
        <end position="2709"/>
    </location>
</feature>
<dbReference type="FunFam" id="3.40.50.1820:FF:000276">
    <property type="entry name" value="Acyl-protein thioesterase 1"/>
    <property type="match status" value="2"/>
</dbReference>
<comment type="similarity">
    <text evidence="3">Belongs to the AB hydrolase superfamily. AB hydrolase 2 family.</text>
</comment>
<dbReference type="GO" id="GO:0006631">
    <property type="term" value="P:fatty acid metabolic process"/>
    <property type="evidence" value="ECO:0007669"/>
    <property type="project" value="UniProtKB-KW"/>
</dbReference>
<evidence type="ECO:0000256" key="9">
    <source>
        <dbReference type="ARBA" id="ARBA00022832"/>
    </source>
</evidence>
<keyword evidence="20" id="KW-1185">Reference proteome</keyword>
<dbReference type="InterPro" id="IPR005399">
    <property type="entry name" value="K_chnl_volt-dep_bsu_KCNAB-rel"/>
</dbReference>
<comment type="function">
    <text evidence="14">Hydrolyzes fatty acids from S-acylated cysteine residues in proteins with a strong preference for palmitoylated G-alpha proteins over other acyl substrates. Mediates the deacylation of G-alpha proteins such as GPA1 in vivo, but has weak or no activity toward palmitoylated Ras proteins. Has weak lysophospholipase activity in vitro; however such activity may not exist in vivo.</text>
</comment>
<reference evidence="19" key="1">
    <citation type="submission" date="2023-08" db="EMBL/GenBank/DDBJ databases">
        <title>Reference Genome Resource for the Citrus Pathogen Phytophthora citrophthora.</title>
        <authorList>
            <person name="Moller H."/>
            <person name="Coetzee B."/>
            <person name="Rose L.J."/>
            <person name="Van Niekerk J.M."/>
        </authorList>
    </citation>
    <scope>NUCLEOTIDE SEQUENCE</scope>
    <source>
        <strain evidence="19">STE-U-9442</strain>
    </source>
</reference>
<evidence type="ECO:0000256" key="12">
    <source>
        <dbReference type="ARBA" id="ARBA00023098"/>
    </source>
</evidence>
<dbReference type="Pfam" id="PF00248">
    <property type="entry name" value="Aldo_ket_red"/>
    <property type="match status" value="12"/>
</dbReference>
<evidence type="ECO:0000256" key="5">
    <source>
        <dbReference type="ARBA" id="ARBA00012423"/>
    </source>
</evidence>
<evidence type="ECO:0000256" key="16">
    <source>
        <dbReference type="ARBA" id="ARBA00047337"/>
    </source>
</evidence>
<keyword evidence="9" id="KW-0276">Fatty acid metabolism</keyword>
<evidence type="ECO:0000256" key="1">
    <source>
        <dbReference type="ARBA" id="ARBA00004123"/>
    </source>
</evidence>
<keyword evidence="19" id="KW-0407">Ion channel</keyword>
<feature type="domain" description="NADP-dependent oxidoreductase" evidence="17">
    <location>
        <begin position="3081"/>
        <end position="3392"/>
    </location>
</feature>
<evidence type="ECO:0000256" key="3">
    <source>
        <dbReference type="ARBA" id="ARBA00006499"/>
    </source>
</evidence>
<dbReference type="InterPro" id="IPR036812">
    <property type="entry name" value="NAD(P)_OxRdtase_dom_sf"/>
</dbReference>
<evidence type="ECO:0000256" key="4">
    <source>
        <dbReference type="ARBA" id="ARBA00006515"/>
    </source>
</evidence>
<dbReference type="PANTHER" id="PTHR43150">
    <property type="entry name" value="HYPERKINETIC, ISOFORM M"/>
    <property type="match status" value="1"/>
</dbReference>
<dbReference type="GO" id="GO:0005737">
    <property type="term" value="C:cytoplasm"/>
    <property type="evidence" value="ECO:0007669"/>
    <property type="project" value="UniProtKB-SubCell"/>
</dbReference>
<dbReference type="SUPFAM" id="SSF51430">
    <property type="entry name" value="NAD(P)-linked oxidoreductase"/>
    <property type="match status" value="12"/>
</dbReference>
<dbReference type="GO" id="GO:0005634">
    <property type="term" value="C:nucleus"/>
    <property type="evidence" value="ECO:0007669"/>
    <property type="project" value="UniProtKB-SubCell"/>
</dbReference>
<evidence type="ECO:0000256" key="10">
    <source>
        <dbReference type="ARBA" id="ARBA00022857"/>
    </source>
</evidence>
<evidence type="ECO:0000256" key="2">
    <source>
        <dbReference type="ARBA" id="ARBA00004496"/>
    </source>
</evidence>
<dbReference type="EMBL" id="JASMQC010000026">
    <property type="protein sequence ID" value="KAK1934164.1"/>
    <property type="molecule type" value="Genomic_DNA"/>
</dbReference>
<dbReference type="Pfam" id="PF02230">
    <property type="entry name" value="Abhydrolase_2"/>
    <property type="match status" value="2"/>
</dbReference>